<dbReference type="Gene3D" id="3.30.1060.10">
    <property type="entry name" value="Peptide methionine sulphoxide reductase MsrA"/>
    <property type="match status" value="1"/>
</dbReference>
<evidence type="ECO:0000256" key="4">
    <source>
        <dbReference type="HAMAP-Rule" id="MF_01401"/>
    </source>
</evidence>
<dbReference type="GO" id="GO:0008113">
    <property type="term" value="F:peptide-methionine (S)-S-oxide reductase activity"/>
    <property type="evidence" value="ECO:0007669"/>
    <property type="project" value="UniProtKB-UniRule"/>
</dbReference>
<dbReference type="InterPro" id="IPR036509">
    <property type="entry name" value="Met_Sox_Rdtase_MsrA_sf"/>
</dbReference>
<dbReference type="Proteomes" id="UP000463975">
    <property type="component" value="Chromosome"/>
</dbReference>
<dbReference type="NCBIfam" id="TIGR00401">
    <property type="entry name" value="msrA"/>
    <property type="match status" value="1"/>
</dbReference>
<comment type="catalytic activity">
    <reaction evidence="2 4">
        <text>L-methionyl-[protein] + [thioredoxin]-disulfide + H2O = L-methionyl-(S)-S-oxide-[protein] + [thioredoxin]-dithiol</text>
        <dbReference type="Rhea" id="RHEA:14217"/>
        <dbReference type="Rhea" id="RHEA-COMP:10698"/>
        <dbReference type="Rhea" id="RHEA-COMP:10700"/>
        <dbReference type="Rhea" id="RHEA-COMP:12313"/>
        <dbReference type="Rhea" id="RHEA-COMP:12315"/>
        <dbReference type="ChEBI" id="CHEBI:15377"/>
        <dbReference type="ChEBI" id="CHEBI:16044"/>
        <dbReference type="ChEBI" id="CHEBI:29950"/>
        <dbReference type="ChEBI" id="CHEBI:44120"/>
        <dbReference type="ChEBI" id="CHEBI:50058"/>
        <dbReference type="EC" id="1.8.4.11"/>
    </reaction>
</comment>
<dbReference type="EC" id="1.8.4.11" evidence="4"/>
<dbReference type="InterPro" id="IPR002569">
    <property type="entry name" value="Met_Sox_Rdtase_MsrA_dom"/>
</dbReference>
<proteinExistence type="inferred from homology"/>
<comment type="similarity">
    <text evidence="4">Belongs to the MsrA Met sulfoxide reductase family.</text>
</comment>
<comment type="catalytic activity">
    <reaction evidence="3 4">
        <text>[thioredoxin]-disulfide + L-methionine + H2O = L-methionine (S)-S-oxide + [thioredoxin]-dithiol</text>
        <dbReference type="Rhea" id="RHEA:19993"/>
        <dbReference type="Rhea" id="RHEA-COMP:10698"/>
        <dbReference type="Rhea" id="RHEA-COMP:10700"/>
        <dbReference type="ChEBI" id="CHEBI:15377"/>
        <dbReference type="ChEBI" id="CHEBI:29950"/>
        <dbReference type="ChEBI" id="CHEBI:50058"/>
        <dbReference type="ChEBI" id="CHEBI:57844"/>
        <dbReference type="ChEBI" id="CHEBI:58772"/>
        <dbReference type="EC" id="1.8.4.11"/>
    </reaction>
</comment>
<dbReference type="PANTHER" id="PTHR43774:SF1">
    <property type="entry name" value="PEPTIDE METHIONINE SULFOXIDE REDUCTASE MSRA 2"/>
    <property type="match status" value="1"/>
</dbReference>
<sequence length="187" mass="20875">MPESATKKAKTKSIILGGGCFWCVEAIFNGLRGVISSNPGYAGGHLKNPSYEAVCTGQTGHAEVVEVMFDPQEISLEDILRVFFTTHDPTQLNRQGNDIGTQYRSVIFGDEEQKKVAQKIKEEIEAEKLWPDQIVTSIEGPAQFWEAETKHHDYFARNPDTAYCAAVVAPKVAKARKLYRDRLKKAD</sequence>
<organism evidence="6 7">
    <name type="scientific">Aristophania vespae</name>
    <dbReference type="NCBI Taxonomy" id="2697033"/>
    <lineage>
        <taxon>Bacteria</taxon>
        <taxon>Pseudomonadati</taxon>
        <taxon>Pseudomonadota</taxon>
        <taxon>Alphaproteobacteria</taxon>
        <taxon>Acetobacterales</taxon>
        <taxon>Acetobacteraceae</taxon>
        <taxon>Aristophania</taxon>
    </lineage>
</organism>
<dbReference type="Pfam" id="PF01625">
    <property type="entry name" value="PMSR"/>
    <property type="match status" value="1"/>
</dbReference>
<dbReference type="RefSeq" id="WP_160618642.1">
    <property type="nucleotide sequence ID" value="NZ_CP047652.1"/>
</dbReference>
<dbReference type="KEGG" id="bomb:GT348_04150"/>
<comment type="function">
    <text evidence="4">Has an important function as a repair enzyme for proteins that have been inactivated by oxidation. Catalyzes the reversible oxidation-reduction of methionine sulfoxide in proteins to methionine.</text>
</comment>
<feature type="active site" evidence="4">
    <location>
        <position position="20"/>
    </location>
</feature>
<accession>A0A6P1NA91</accession>
<evidence type="ECO:0000313" key="7">
    <source>
        <dbReference type="Proteomes" id="UP000463975"/>
    </source>
</evidence>
<name>A0A6P1NA91_9PROT</name>
<reference evidence="6 7" key="1">
    <citation type="submission" date="2020-01" db="EMBL/GenBank/DDBJ databases">
        <title>Genome sequencing of strain KACC 21507.</title>
        <authorList>
            <person name="Heo J."/>
            <person name="Kim S.-J."/>
            <person name="Kim J.-S."/>
            <person name="Hong S.-B."/>
            <person name="Kwon S.-W."/>
        </authorList>
    </citation>
    <scope>NUCLEOTIDE SEQUENCE [LARGE SCALE GENOMIC DNA]</scope>
    <source>
        <strain evidence="6 7">KACC 21507</strain>
    </source>
</reference>
<dbReference type="EMBL" id="CP047652">
    <property type="protein sequence ID" value="QHI95565.1"/>
    <property type="molecule type" value="Genomic_DNA"/>
</dbReference>
<gene>
    <name evidence="4 6" type="primary">msrA</name>
    <name evidence="6" type="ORF">GT348_04150</name>
</gene>
<dbReference type="HAMAP" id="MF_01401">
    <property type="entry name" value="MsrA"/>
    <property type="match status" value="1"/>
</dbReference>
<dbReference type="AlphaFoldDB" id="A0A6P1NA91"/>
<keyword evidence="7" id="KW-1185">Reference proteome</keyword>
<evidence type="ECO:0000259" key="5">
    <source>
        <dbReference type="Pfam" id="PF01625"/>
    </source>
</evidence>
<evidence type="ECO:0000256" key="2">
    <source>
        <dbReference type="ARBA" id="ARBA00047806"/>
    </source>
</evidence>
<keyword evidence="1 4" id="KW-0560">Oxidoreductase</keyword>
<protein>
    <recommendedName>
        <fullName evidence="4">Peptide methionine sulfoxide reductase MsrA</fullName>
        <shortName evidence="4">Protein-methionine-S-oxide reductase</shortName>
        <ecNumber evidence="4">1.8.4.11</ecNumber>
    </recommendedName>
    <alternativeName>
        <fullName evidence="4">Peptide-methionine (S)-S-oxide reductase</fullName>
        <shortName evidence="4">Peptide Met(O) reductase</shortName>
    </alternativeName>
</protein>
<evidence type="ECO:0000256" key="1">
    <source>
        <dbReference type="ARBA" id="ARBA00023002"/>
    </source>
</evidence>
<feature type="domain" description="Peptide methionine sulphoxide reductase MsrA" evidence="5">
    <location>
        <begin position="14"/>
        <end position="164"/>
    </location>
</feature>
<dbReference type="PANTHER" id="PTHR43774">
    <property type="entry name" value="PEPTIDE METHIONINE SULFOXIDE REDUCTASE"/>
    <property type="match status" value="1"/>
</dbReference>
<dbReference type="SUPFAM" id="SSF55068">
    <property type="entry name" value="Peptide methionine sulfoxide reductase"/>
    <property type="match status" value="1"/>
</dbReference>
<evidence type="ECO:0000313" key="6">
    <source>
        <dbReference type="EMBL" id="QHI95565.1"/>
    </source>
</evidence>
<evidence type="ECO:0000256" key="3">
    <source>
        <dbReference type="ARBA" id="ARBA00048782"/>
    </source>
</evidence>